<dbReference type="Gene3D" id="1.25.40.10">
    <property type="entry name" value="Tetratricopeptide repeat domain"/>
    <property type="match status" value="4"/>
</dbReference>
<evidence type="ECO:0000256" key="1">
    <source>
        <dbReference type="ARBA" id="ARBA00022737"/>
    </source>
</evidence>
<dbReference type="InterPro" id="IPR027417">
    <property type="entry name" value="P-loop_NTPase"/>
</dbReference>
<name>A0A450SA47_9GAMM</name>
<feature type="region of interest" description="Disordered" evidence="4">
    <location>
        <begin position="724"/>
        <end position="747"/>
    </location>
</feature>
<accession>A0A450SA47</accession>
<feature type="repeat" description="TPR" evidence="3">
    <location>
        <begin position="240"/>
        <end position="273"/>
    </location>
</feature>
<evidence type="ECO:0000256" key="4">
    <source>
        <dbReference type="SAM" id="MobiDB-lite"/>
    </source>
</evidence>
<dbReference type="Pfam" id="PF13469">
    <property type="entry name" value="Sulfotransfer_3"/>
    <property type="match status" value="1"/>
</dbReference>
<dbReference type="SUPFAM" id="SSF48439">
    <property type="entry name" value="Protein prenylyltransferase"/>
    <property type="match status" value="1"/>
</dbReference>
<evidence type="ECO:0000256" key="3">
    <source>
        <dbReference type="PROSITE-ProRule" id="PRU00339"/>
    </source>
</evidence>
<feature type="repeat" description="TPR" evidence="3">
    <location>
        <begin position="206"/>
        <end position="239"/>
    </location>
</feature>
<dbReference type="EMBL" id="CAADEY010000023">
    <property type="protein sequence ID" value="VFJ48959.1"/>
    <property type="molecule type" value="Genomic_DNA"/>
</dbReference>
<dbReference type="PROSITE" id="PS50005">
    <property type="entry name" value="TPR"/>
    <property type="match status" value="8"/>
</dbReference>
<feature type="repeat" description="TPR" evidence="3">
    <location>
        <begin position="138"/>
        <end position="171"/>
    </location>
</feature>
<sequence length="907" mass="102212">MPRQSQQLTIKQALSQAKKAAERGNATSAMDLYHLVLRRQPDHPIAQEALQRLEKQPKPSATRAPMAKAPADRLQALFDLYHAGQTAQAEKACRKLLETWPDAWMAWNVLGMALRVRDEPVEALAAFDRSIRINPDSVDAWNNRGVVLQRLGRPDEALESYDRVIALRSDLAEVWYNRGIVLARLERPEQALESYDRALRLRPDHLDARHNRGIVLQKLGRLEEVLASYDEALRRRPDDADTWYSRGDALKELDRLDAAVESYDQAILLRPEHADTHCHRGLALEELERAKEALESYDEALRLAPDHADAHSGRGSVLMELGRMEEALESCDRAIRLAPDRAGAYGKRANILKTTGQLDKAIRDCERALALDPDLAGVYGTLGAVRKFQPGDPRVEKMEALLAKPNLREADRRLLCFALADAYEGLGDYDRSFGHLEEGNRLRKRELGYTIDKDKRIDARVREIFSTRDRPPTAPPGALAPIRPLFIVGMPRSGTSLVEQILASHSKVHGAGELGTMTQLIDKIPPSEPNRENSGETAHPLPEVAVDVVRDGYLAALTGLNVPETVITDKMPLNFRWIGFILAAFPEARIIHTNRDPLAICWSNYKHNFKGKGLGYAYDLGDLAAFYRMYQGLMAFWRERYPEAIYDLSYERLTENQEEETRRLLAFCALEWEDQCLAFHKTQRPVRTASAVQVRKRMYRGSSEAWRNYEEHLRPLITALEAPASPADAAASDSRRRADADAPAVAPKPVRQCGPCTGCCDGWVRMEIGGEPVSPGRPCPHSTGEGCGIYAGRPTDPCRDFDCGWIIEDSPLPDWMRPDRGKVIVLFGKLDWNGQPVDLAVPVGERIPPESQAWLEGFSRKHKRPLVYTEQVIKGGEFQQEQRVFGYGPPEFQQDLLRWQQEGRALW</sequence>
<feature type="repeat" description="TPR" evidence="3">
    <location>
        <begin position="172"/>
        <end position="205"/>
    </location>
</feature>
<gene>
    <name evidence="5" type="ORF">BECKDK2373C_GA0170839_102333</name>
</gene>
<dbReference type="PANTHER" id="PTHR44943">
    <property type="entry name" value="CELLULOSE SYNTHASE OPERON PROTEIN C"/>
    <property type="match status" value="1"/>
</dbReference>
<feature type="repeat" description="TPR" evidence="3">
    <location>
        <begin position="308"/>
        <end position="341"/>
    </location>
</feature>
<dbReference type="InterPro" id="IPR019734">
    <property type="entry name" value="TPR_rpt"/>
</dbReference>
<feature type="region of interest" description="Disordered" evidence="4">
    <location>
        <begin position="1"/>
        <end position="24"/>
    </location>
</feature>
<dbReference type="InterPro" id="IPR013105">
    <property type="entry name" value="TPR_2"/>
</dbReference>
<keyword evidence="1" id="KW-0677">Repeat</keyword>
<evidence type="ECO:0000313" key="5">
    <source>
        <dbReference type="EMBL" id="VFJ48959.1"/>
    </source>
</evidence>
<dbReference type="AlphaFoldDB" id="A0A450SA47"/>
<dbReference type="SMART" id="SM00028">
    <property type="entry name" value="TPR"/>
    <property type="match status" value="10"/>
</dbReference>
<dbReference type="SUPFAM" id="SSF52540">
    <property type="entry name" value="P-loop containing nucleoside triphosphate hydrolases"/>
    <property type="match status" value="1"/>
</dbReference>
<dbReference type="Pfam" id="PF07719">
    <property type="entry name" value="TPR_2"/>
    <property type="match status" value="1"/>
</dbReference>
<feature type="compositionally biased region" description="Polar residues" evidence="4">
    <location>
        <begin position="1"/>
        <end position="15"/>
    </location>
</feature>
<feature type="repeat" description="TPR" evidence="3">
    <location>
        <begin position="104"/>
        <end position="137"/>
    </location>
</feature>
<reference evidence="5" key="1">
    <citation type="submission" date="2019-02" db="EMBL/GenBank/DDBJ databases">
        <authorList>
            <person name="Gruber-Vodicka R. H."/>
            <person name="Seah K. B. B."/>
        </authorList>
    </citation>
    <scope>NUCLEOTIDE SEQUENCE</scope>
    <source>
        <strain evidence="5">BECK_DK161</strain>
    </source>
</reference>
<feature type="repeat" description="TPR" evidence="3">
    <location>
        <begin position="274"/>
        <end position="307"/>
    </location>
</feature>
<keyword evidence="2 3" id="KW-0802">TPR repeat</keyword>
<dbReference type="Pfam" id="PF00515">
    <property type="entry name" value="TPR_1"/>
    <property type="match status" value="1"/>
</dbReference>
<protein>
    <submittedName>
        <fullName evidence="5">Tetratricopeptide (TPR) repeat</fullName>
    </submittedName>
</protein>
<dbReference type="Pfam" id="PF13424">
    <property type="entry name" value="TPR_12"/>
    <property type="match status" value="1"/>
</dbReference>
<feature type="repeat" description="TPR" evidence="3">
    <location>
        <begin position="342"/>
        <end position="375"/>
    </location>
</feature>
<evidence type="ECO:0000256" key="2">
    <source>
        <dbReference type="ARBA" id="ARBA00022803"/>
    </source>
</evidence>
<dbReference type="PROSITE" id="PS50293">
    <property type="entry name" value="TPR_REGION"/>
    <property type="match status" value="2"/>
</dbReference>
<dbReference type="Pfam" id="PF13432">
    <property type="entry name" value="TPR_16"/>
    <property type="match status" value="2"/>
</dbReference>
<dbReference type="Gene3D" id="3.40.50.300">
    <property type="entry name" value="P-loop containing nucleotide triphosphate hydrolases"/>
    <property type="match status" value="1"/>
</dbReference>
<organism evidence="5">
    <name type="scientific">Candidatus Kentrum sp. DK</name>
    <dbReference type="NCBI Taxonomy" id="2126562"/>
    <lineage>
        <taxon>Bacteria</taxon>
        <taxon>Pseudomonadati</taxon>
        <taxon>Pseudomonadota</taxon>
        <taxon>Gammaproteobacteria</taxon>
        <taxon>Candidatus Kentrum</taxon>
    </lineage>
</organism>
<dbReference type="Pfam" id="PF13181">
    <property type="entry name" value="TPR_8"/>
    <property type="match status" value="1"/>
</dbReference>
<dbReference type="SUPFAM" id="SSF48452">
    <property type="entry name" value="TPR-like"/>
    <property type="match status" value="1"/>
</dbReference>
<dbReference type="InterPro" id="IPR051685">
    <property type="entry name" value="Ycf3/AcsC/BcsC/TPR_MFPF"/>
</dbReference>
<dbReference type="PANTHER" id="PTHR44943:SF8">
    <property type="entry name" value="TPR REPEAT-CONTAINING PROTEIN MJ0263"/>
    <property type="match status" value="1"/>
</dbReference>
<dbReference type="InterPro" id="IPR011990">
    <property type="entry name" value="TPR-like_helical_dom_sf"/>
</dbReference>
<proteinExistence type="predicted"/>